<dbReference type="EMBL" id="JABBFZ010000008">
    <property type="protein sequence ID" value="NML32340.1"/>
    <property type="molecule type" value="Genomic_DNA"/>
</dbReference>
<keyword evidence="2" id="KW-1185">Reference proteome</keyword>
<evidence type="ECO:0000313" key="1">
    <source>
        <dbReference type="EMBL" id="NML32340.1"/>
    </source>
</evidence>
<organism evidence="1 2">
    <name type="scientific">Paraburkholderia antibiotica</name>
    <dbReference type="NCBI Taxonomy" id="2728839"/>
    <lineage>
        <taxon>Bacteria</taxon>
        <taxon>Pseudomonadati</taxon>
        <taxon>Pseudomonadota</taxon>
        <taxon>Betaproteobacteria</taxon>
        <taxon>Burkholderiales</taxon>
        <taxon>Burkholderiaceae</taxon>
        <taxon>Paraburkholderia</taxon>
    </lineage>
</organism>
<dbReference type="AlphaFoldDB" id="A0A7X9X6K4"/>
<accession>A0A7X9X6K4</accession>
<gene>
    <name evidence="1" type="ORF">HHL14_16035</name>
</gene>
<name>A0A7X9X6K4_9BURK</name>
<comment type="caution">
    <text evidence="1">The sequence shown here is derived from an EMBL/GenBank/DDBJ whole genome shotgun (WGS) entry which is preliminary data.</text>
</comment>
<dbReference type="Proteomes" id="UP000583127">
    <property type="component" value="Unassembled WGS sequence"/>
</dbReference>
<protein>
    <submittedName>
        <fullName evidence="1">Uncharacterized protein</fullName>
    </submittedName>
</protein>
<sequence>MRLHDARLPSLRDPMPVHKSRSRGLGRFASTLIGVLALLACGYGAAESTNVWPDGLIGWMCGPNDAPVPMITSTTKEGASIRLIGPDAAVGTGSTFIRADLGKDSVYLCDSKGCELGTEGYFKVRAIDSGAWRVDFTAGFVQGRRPRVVYGSFVAHKSDAGTSMPCG</sequence>
<evidence type="ECO:0000313" key="2">
    <source>
        <dbReference type="Proteomes" id="UP000583127"/>
    </source>
</evidence>
<reference evidence="1 2" key="1">
    <citation type="submission" date="2020-04" db="EMBL/GenBank/DDBJ databases">
        <title>Paraburkholderia sp. G-4-1-8 isolated from soil.</title>
        <authorList>
            <person name="Dahal R.H."/>
        </authorList>
    </citation>
    <scope>NUCLEOTIDE SEQUENCE [LARGE SCALE GENOMIC DNA]</scope>
    <source>
        <strain evidence="1 2">G-4-1-8</strain>
    </source>
</reference>
<dbReference type="RefSeq" id="WP_169498587.1">
    <property type="nucleotide sequence ID" value="NZ_JABBFZ010000008.1"/>
</dbReference>
<proteinExistence type="predicted"/>